<dbReference type="WBParaSite" id="nRc.2.0.1.t46080-RA">
    <property type="protein sequence ID" value="nRc.2.0.1.t46080-RA"/>
    <property type="gene ID" value="nRc.2.0.1.g46080"/>
</dbReference>
<name>A0A915L4S1_ROMCU</name>
<keyword evidence="1" id="KW-1185">Reference proteome</keyword>
<sequence length="88" mass="10107">MNNTTETRTKSKQELKMQISSDICFIQKIIELSYDLIITLPTHQKNNAQSSSIQVIHAFSWVYYRAISSQVHDNSTSKEGFELLEQAV</sequence>
<reference evidence="2" key="1">
    <citation type="submission" date="2022-11" db="UniProtKB">
        <authorList>
            <consortium name="WormBaseParasite"/>
        </authorList>
    </citation>
    <scope>IDENTIFICATION</scope>
</reference>
<dbReference type="Proteomes" id="UP000887565">
    <property type="component" value="Unplaced"/>
</dbReference>
<proteinExistence type="predicted"/>
<evidence type="ECO:0000313" key="1">
    <source>
        <dbReference type="Proteomes" id="UP000887565"/>
    </source>
</evidence>
<evidence type="ECO:0000313" key="2">
    <source>
        <dbReference type="WBParaSite" id="nRc.2.0.1.t46080-RA"/>
    </source>
</evidence>
<dbReference type="AlphaFoldDB" id="A0A915L4S1"/>
<organism evidence="1 2">
    <name type="scientific">Romanomermis culicivorax</name>
    <name type="common">Nematode worm</name>
    <dbReference type="NCBI Taxonomy" id="13658"/>
    <lineage>
        <taxon>Eukaryota</taxon>
        <taxon>Metazoa</taxon>
        <taxon>Ecdysozoa</taxon>
        <taxon>Nematoda</taxon>
        <taxon>Enoplea</taxon>
        <taxon>Dorylaimia</taxon>
        <taxon>Mermithida</taxon>
        <taxon>Mermithoidea</taxon>
        <taxon>Mermithidae</taxon>
        <taxon>Romanomermis</taxon>
    </lineage>
</organism>
<protein>
    <submittedName>
        <fullName evidence="2">Uncharacterized protein</fullName>
    </submittedName>
</protein>
<accession>A0A915L4S1</accession>